<evidence type="ECO:0000259" key="4">
    <source>
        <dbReference type="PROSITE" id="PS50002"/>
    </source>
</evidence>
<organism evidence="5 6">
    <name type="scientific">Homarus americanus</name>
    <name type="common">American lobster</name>
    <dbReference type="NCBI Taxonomy" id="6706"/>
    <lineage>
        <taxon>Eukaryota</taxon>
        <taxon>Metazoa</taxon>
        <taxon>Ecdysozoa</taxon>
        <taxon>Arthropoda</taxon>
        <taxon>Crustacea</taxon>
        <taxon>Multicrustacea</taxon>
        <taxon>Malacostraca</taxon>
        <taxon>Eumalacostraca</taxon>
        <taxon>Eucarida</taxon>
        <taxon>Decapoda</taxon>
        <taxon>Pleocyemata</taxon>
        <taxon>Astacidea</taxon>
        <taxon>Nephropoidea</taxon>
        <taxon>Nephropidae</taxon>
        <taxon>Homarus</taxon>
    </lineage>
</organism>
<sequence>LGHSRLAERGEDSFEPVEAGSANGNAAIGNLGLFNSSPGNRDPSNMAPSVSPATGSALSNGPSFTSPLADLDNKVEEIYDIPVDGGLQPSALTGATTEGLPQGVLYRVRATYKYTREDVDEISFEVGDTIQVVEYDDPEEQEEGWLTGVKEGTTERGLFPANFTRPI</sequence>
<name>A0A8J5J7V1_HOMAM</name>
<evidence type="ECO:0000256" key="3">
    <source>
        <dbReference type="SAM" id="MobiDB-lite"/>
    </source>
</evidence>
<dbReference type="SUPFAM" id="SSF50044">
    <property type="entry name" value="SH3-domain"/>
    <property type="match status" value="1"/>
</dbReference>
<dbReference type="GO" id="GO:0005886">
    <property type="term" value="C:plasma membrane"/>
    <property type="evidence" value="ECO:0007669"/>
    <property type="project" value="TreeGrafter"/>
</dbReference>
<dbReference type="PROSITE" id="PS50002">
    <property type="entry name" value="SH3"/>
    <property type="match status" value="1"/>
</dbReference>
<dbReference type="PANTHER" id="PTHR46514:SF3">
    <property type="entry name" value="AMPHIPHYSIN"/>
    <property type="match status" value="1"/>
</dbReference>
<evidence type="ECO:0000313" key="5">
    <source>
        <dbReference type="EMBL" id="KAG7154332.1"/>
    </source>
</evidence>
<gene>
    <name evidence="5" type="primary">Bin1-L</name>
    <name evidence="5" type="ORF">Hamer_G017529</name>
</gene>
<feature type="non-terminal residue" evidence="5">
    <location>
        <position position="1"/>
    </location>
</feature>
<dbReference type="AlphaFoldDB" id="A0A8J5J7V1"/>
<dbReference type="InterPro" id="IPR001452">
    <property type="entry name" value="SH3_domain"/>
</dbReference>
<dbReference type="Proteomes" id="UP000747542">
    <property type="component" value="Unassembled WGS sequence"/>
</dbReference>
<feature type="region of interest" description="Disordered" evidence="3">
    <location>
        <begin position="1"/>
        <end position="69"/>
    </location>
</feature>
<dbReference type="EMBL" id="JAHLQT010044465">
    <property type="protein sequence ID" value="KAG7154332.1"/>
    <property type="molecule type" value="Genomic_DNA"/>
</dbReference>
<evidence type="ECO:0000256" key="2">
    <source>
        <dbReference type="PROSITE-ProRule" id="PRU00192"/>
    </source>
</evidence>
<dbReference type="PRINTS" id="PR00452">
    <property type="entry name" value="SH3DOMAIN"/>
</dbReference>
<dbReference type="Gene3D" id="2.30.30.40">
    <property type="entry name" value="SH3 Domains"/>
    <property type="match status" value="1"/>
</dbReference>
<keyword evidence="1 2" id="KW-0728">SH3 domain</keyword>
<dbReference type="InterPro" id="IPR003005">
    <property type="entry name" value="Amphiphysin"/>
</dbReference>
<feature type="compositionally biased region" description="Polar residues" evidence="3">
    <location>
        <begin position="36"/>
        <end position="66"/>
    </location>
</feature>
<dbReference type="InterPro" id="IPR036028">
    <property type="entry name" value="SH3-like_dom_sf"/>
</dbReference>
<keyword evidence="6" id="KW-1185">Reference proteome</keyword>
<dbReference type="FunFam" id="2.30.30.40:FF:000172">
    <property type="entry name" value="Amphiphysin, isoform B"/>
    <property type="match status" value="1"/>
</dbReference>
<dbReference type="GO" id="GO:0005543">
    <property type="term" value="F:phospholipid binding"/>
    <property type="evidence" value="ECO:0007669"/>
    <property type="project" value="TreeGrafter"/>
</dbReference>
<dbReference type="SMART" id="SM00326">
    <property type="entry name" value="SH3"/>
    <property type="match status" value="1"/>
</dbReference>
<evidence type="ECO:0000313" key="6">
    <source>
        <dbReference type="Proteomes" id="UP000747542"/>
    </source>
</evidence>
<evidence type="ECO:0000256" key="1">
    <source>
        <dbReference type="ARBA" id="ARBA00022443"/>
    </source>
</evidence>
<accession>A0A8J5J7V1</accession>
<feature type="domain" description="SH3" evidence="4">
    <location>
        <begin position="103"/>
        <end position="167"/>
    </location>
</feature>
<dbReference type="Pfam" id="PF00018">
    <property type="entry name" value="SH3_1"/>
    <property type="match status" value="1"/>
</dbReference>
<feature type="compositionally biased region" description="Basic and acidic residues" evidence="3">
    <location>
        <begin position="1"/>
        <end position="12"/>
    </location>
</feature>
<dbReference type="CDD" id="cd11790">
    <property type="entry name" value="SH3_Amphiphysin"/>
    <property type="match status" value="1"/>
</dbReference>
<proteinExistence type="predicted"/>
<reference evidence="5" key="1">
    <citation type="journal article" date="2021" name="Sci. Adv.">
        <title>The American lobster genome reveals insights on longevity, neural, and immune adaptations.</title>
        <authorList>
            <person name="Polinski J.M."/>
            <person name="Zimin A.V."/>
            <person name="Clark K.F."/>
            <person name="Kohn A.B."/>
            <person name="Sadowski N."/>
            <person name="Timp W."/>
            <person name="Ptitsyn A."/>
            <person name="Khanna P."/>
            <person name="Romanova D.Y."/>
            <person name="Williams P."/>
            <person name="Greenwood S.J."/>
            <person name="Moroz L.L."/>
            <person name="Walt D.R."/>
            <person name="Bodnar A.G."/>
        </authorList>
    </citation>
    <scope>NUCLEOTIDE SEQUENCE</scope>
    <source>
        <strain evidence="5">GMGI-L3</strain>
    </source>
</reference>
<feature type="compositionally biased region" description="Low complexity" evidence="3">
    <location>
        <begin position="19"/>
        <end position="35"/>
    </location>
</feature>
<protein>
    <submittedName>
        <fullName evidence="5">Myc box-dependent-interacting protein 1-like</fullName>
    </submittedName>
</protein>
<dbReference type="PANTHER" id="PTHR46514">
    <property type="entry name" value="AMPHIPHYSIN"/>
    <property type="match status" value="1"/>
</dbReference>
<comment type="caution">
    <text evidence="5">The sequence shown here is derived from an EMBL/GenBank/DDBJ whole genome shotgun (WGS) entry which is preliminary data.</text>
</comment>